<dbReference type="NCBIfam" id="TIGR00256">
    <property type="entry name" value="D-aminoacyl-tRNA deacylase"/>
    <property type="match status" value="1"/>
</dbReference>
<dbReference type="Pfam" id="PF02580">
    <property type="entry name" value="Tyr_Deacylase"/>
    <property type="match status" value="1"/>
</dbReference>
<keyword evidence="2" id="KW-0694">RNA-binding</keyword>
<evidence type="ECO:0000313" key="3">
    <source>
        <dbReference type="EMBL" id="QIS01691.1"/>
    </source>
</evidence>
<comment type="catalytic activity">
    <reaction evidence="2">
        <text>glycyl-tRNA(Ala) + H2O = tRNA(Ala) + glycine + H(+)</text>
        <dbReference type="Rhea" id="RHEA:53744"/>
        <dbReference type="Rhea" id="RHEA-COMP:9657"/>
        <dbReference type="Rhea" id="RHEA-COMP:13640"/>
        <dbReference type="ChEBI" id="CHEBI:15377"/>
        <dbReference type="ChEBI" id="CHEBI:15378"/>
        <dbReference type="ChEBI" id="CHEBI:57305"/>
        <dbReference type="ChEBI" id="CHEBI:78442"/>
        <dbReference type="ChEBI" id="CHEBI:78522"/>
    </reaction>
</comment>
<dbReference type="HAMAP" id="MF_00518">
    <property type="entry name" value="Deacylase_Dtd"/>
    <property type="match status" value="1"/>
</dbReference>
<dbReference type="InterPro" id="IPR023509">
    <property type="entry name" value="DTD-like_sf"/>
</dbReference>
<organism evidence="3 4">
    <name type="scientific">Nocardia brasiliensis</name>
    <dbReference type="NCBI Taxonomy" id="37326"/>
    <lineage>
        <taxon>Bacteria</taxon>
        <taxon>Bacillati</taxon>
        <taxon>Actinomycetota</taxon>
        <taxon>Actinomycetes</taxon>
        <taxon>Mycobacteriales</taxon>
        <taxon>Nocardiaceae</taxon>
        <taxon>Nocardia</taxon>
    </lineage>
</organism>
<comment type="catalytic activity">
    <reaction evidence="2">
        <text>a D-aminoacyl-tRNA + H2O = a tRNA + a D-alpha-amino acid + H(+)</text>
        <dbReference type="Rhea" id="RHEA:13953"/>
        <dbReference type="Rhea" id="RHEA-COMP:10123"/>
        <dbReference type="Rhea" id="RHEA-COMP:10124"/>
        <dbReference type="ChEBI" id="CHEBI:15377"/>
        <dbReference type="ChEBI" id="CHEBI:15378"/>
        <dbReference type="ChEBI" id="CHEBI:59871"/>
        <dbReference type="ChEBI" id="CHEBI:78442"/>
        <dbReference type="ChEBI" id="CHEBI:79333"/>
        <dbReference type="EC" id="3.1.1.96"/>
    </reaction>
</comment>
<evidence type="ECO:0000313" key="4">
    <source>
        <dbReference type="Proteomes" id="UP000501705"/>
    </source>
</evidence>
<gene>
    <name evidence="2" type="primary">dtd</name>
    <name evidence="3" type="ORF">F5X71_04640</name>
</gene>
<dbReference type="SUPFAM" id="SSF69500">
    <property type="entry name" value="DTD-like"/>
    <property type="match status" value="1"/>
</dbReference>
<dbReference type="EMBL" id="CP046171">
    <property type="protein sequence ID" value="QIS01691.1"/>
    <property type="molecule type" value="Genomic_DNA"/>
</dbReference>
<evidence type="ECO:0000256" key="1">
    <source>
        <dbReference type="ARBA" id="ARBA00009673"/>
    </source>
</evidence>
<dbReference type="GO" id="GO:0005737">
    <property type="term" value="C:cytoplasm"/>
    <property type="evidence" value="ECO:0007669"/>
    <property type="project" value="UniProtKB-SubCell"/>
</dbReference>
<proteinExistence type="inferred from homology"/>
<dbReference type="PANTHER" id="PTHR10472">
    <property type="entry name" value="D-TYROSYL-TRNA TYR DEACYLASE"/>
    <property type="match status" value="1"/>
</dbReference>
<dbReference type="Proteomes" id="UP000501705">
    <property type="component" value="Chromosome"/>
</dbReference>
<dbReference type="GO" id="GO:0019478">
    <property type="term" value="P:D-amino acid catabolic process"/>
    <property type="evidence" value="ECO:0007669"/>
    <property type="project" value="UniProtKB-UniRule"/>
</dbReference>
<comment type="domain">
    <text evidence="2">A Gly-cisPro motif from one monomer fits into the active site of the other monomer to allow specific chiral rejection of L-amino acids.</text>
</comment>
<reference evidence="3 4" key="1">
    <citation type="journal article" date="2019" name="ACS Chem. Biol.">
        <title>Identification and Mobilization of a Cryptic Antibiotic Biosynthesis Gene Locus from a Human-Pathogenic Nocardia Isolate.</title>
        <authorList>
            <person name="Herisse M."/>
            <person name="Ishida K."/>
            <person name="Porter J.L."/>
            <person name="Howden B."/>
            <person name="Hertweck C."/>
            <person name="Stinear T.P."/>
            <person name="Pidot S.J."/>
        </authorList>
    </citation>
    <scope>NUCLEOTIDE SEQUENCE [LARGE SCALE GENOMIC DNA]</scope>
    <source>
        <strain evidence="3 4">AUSMDU00024985</strain>
    </source>
</reference>
<dbReference type="EC" id="3.1.1.96" evidence="2"/>
<comment type="similarity">
    <text evidence="1 2">Belongs to the DTD family.</text>
</comment>
<dbReference type="PANTHER" id="PTHR10472:SF5">
    <property type="entry name" value="D-AMINOACYL-TRNA DEACYLASE 1"/>
    <property type="match status" value="1"/>
</dbReference>
<sequence>MRVLLQRVSSAEVRVEDEVIGRIDPTATGVPHGLVALVGATHGDTEAVARTLADKVWRLRILDGERSAADLAAPILVVSQFTLYADTAKGRRPSWNAAAPGAVAEPLVEAFAQALRELGATVATGRFGAHMRVELINDGPVTLLLEA</sequence>
<dbReference type="GO" id="GO:0106026">
    <property type="term" value="F:Gly-tRNA(Ala) deacylase activity"/>
    <property type="evidence" value="ECO:0007669"/>
    <property type="project" value="UniProtKB-UniRule"/>
</dbReference>
<keyword evidence="2" id="KW-0820">tRNA-binding</keyword>
<comment type="subunit">
    <text evidence="2">Homodimer.</text>
</comment>
<dbReference type="EC" id="3.1.1.-" evidence="2"/>
<comment type="function">
    <text evidence="2">An aminoacyl-tRNA editing enzyme that deacylates mischarged D-aminoacyl-tRNAs. Also deacylates mischarged glycyl-tRNA(Ala), protecting cells against glycine mischarging by AlaRS. Acts via tRNA-based rather than protein-based catalysis; rejects L-amino acids rather than detecting D-amino acids in the active site. By recycling D-aminoacyl-tRNA to D-amino acids and free tRNA molecules, this enzyme counteracts the toxicity associated with the formation of D-aminoacyl-tRNA entities in vivo and helps enforce protein L-homochirality.</text>
</comment>
<feature type="short sequence motif" description="Gly-cisPro motif, important for rejection of L-amino acids" evidence="2">
    <location>
        <begin position="139"/>
        <end position="140"/>
    </location>
</feature>
<accession>A0A6G9XL80</accession>
<dbReference type="InterPro" id="IPR003732">
    <property type="entry name" value="Daa-tRNA_deacyls_DTD"/>
</dbReference>
<dbReference type="AlphaFoldDB" id="A0A6G9XL80"/>
<dbReference type="GO" id="GO:0051500">
    <property type="term" value="F:D-tyrosyl-tRNA(Tyr) deacylase activity"/>
    <property type="evidence" value="ECO:0007669"/>
    <property type="project" value="TreeGrafter"/>
</dbReference>
<evidence type="ECO:0000256" key="2">
    <source>
        <dbReference type="HAMAP-Rule" id="MF_00518"/>
    </source>
</evidence>
<comment type="subcellular location">
    <subcellularLocation>
        <location evidence="2">Cytoplasm</location>
    </subcellularLocation>
</comment>
<dbReference type="GO" id="GO:0000049">
    <property type="term" value="F:tRNA binding"/>
    <property type="evidence" value="ECO:0007669"/>
    <property type="project" value="UniProtKB-UniRule"/>
</dbReference>
<name>A0A6G9XL80_NOCBR</name>
<protein>
    <recommendedName>
        <fullName evidence="2">D-aminoacyl-tRNA deacylase</fullName>
        <shortName evidence="2">DTD</shortName>
        <ecNumber evidence="2">3.1.1.96</ecNumber>
    </recommendedName>
    <alternativeName>
        <fullName evidence="2">Gly-tRNA(Ala) deacylase</fullName>
        <ecNumber evidence="2">3.1.1.-</ecNumber>
    </alternativeName>
</protein>
<dbReference type="Gene3D" id="3.50.80.10">
    <property type="entry name" value="D-tyrosyl-tRNA(Tyr) deacylase"/>
    <property type="match status" value="1"/>
</dbReference>
<dbReference type="GO" id="GO:0043908">
    <property type="term" value="F:Ser(Gly)-tRNA(Ala) hydrolase activity"/>
    <property type="evidence" value="ECO:0007669"/>
    <property type="project" value="UniProtKB-UniRule"/>
</dbReference>
<keyword evidence="2" id="KW-0963">Cytoplasm</keyword>
<keyword evidence="2 3" id="KW-0378">Hydrolase</keyword>
<dbReference type="RefSeq" id="WP_167460812.1">
    <property type="nucleotide sequence ID" value="NZ_CP046171.1"/>
</dbReference>